<proteinExistence type="predicted"/>
<dbReference type="SMART" id="SM01252">
    <property type="entry name" value="KilA-N"/>
    <property type="match status" value="1"/>
</dbReference>
<sequence length="368" mass="40307">MFLARRRAARVLDARRIRWRKPVDNRSPLSFSGKVVPAGCSGASEELKAPRVTNLGRALPTPLKGNSNQIETASSYQGVGGGTWPWKSSPAASSPPNRKRSAPVTTTVFTTGHVGPATPFARLSYQSVTIHDRGEMLSLTDMWRAAGSPPNREPFNWARKEGQAFIEAATISHNLPASQVLEAKRGKGGGTWAHWQVAMAYAKYLSHEFHMWCNTVVRSHMERLHAGVVELHAAGPIDVHMPTVLGFVDRAVNAQLTVFREVVLPGLVAIEVRKHSPGEIEGITAGEVIRMAGVDNQTGLRGLARIVSDRLRRYHAQHNVAVREKVLGASRAYIFDRVACREWLAAGGKATIMQCVAERRGQGRLRLA</sequence>
<feature type="region of interest" description="Disordered" evidence="1">
    <location>
        <begin position="77"/>
        <end position="103"/>
    </location>
</feature>
<dbReference type="EMBL" id="JAQYXP010000005">
    <property type="protein sequence ID" value="MEN3238253.1"/>
    <property type="molecule type" value="Genomic_DNA"/>
</dbReference>
<dbReference type="InterPro" id="IPR018004">
    <property type="entry name" value="KilA/APSES_HTH"/>
</dbReference>
<feature type="domain" description="KilA-N" evidence="2">
    <location>
        <begin position="117"/>
        <end position="220"/>
    </location>
</feature>
<evidence type="ECO:0000313" key="4">
    <source>
        <dbReference type="Proteomes" id="UP001407347"/>
    </source>
</evidence>
<dbReference type="PROSITE" id="PS51301">
    <property type="entry name" value="KILA_N"/>
    <property type="match status" value="1"/>
</dbReference>
<dbReference type="InterPro" id="IPR017880">
    <property type="entry name" value="KilA_N"/>
</dbReference>
<dbReference type="Pfam" id="PF04383">
    <property type="entry name" value="KilA-N"/>
    <property type="match status" value="1"/>
</dbReference>
<organism evidence="3 4">
    <name type="scientific">Methylobacterium ajmalii</name>
    <dbReference type="NCBI Taxonomy" id="2738439"/>
    <lineage>
        <taxon>Bacteria</taxon>
        <taxon>Pseudomonadati</taxon>
        <taxon>Pseudomonadota</taxon>
        <taxon>Alphaproteobacteria</taxon>
        <taxon>Hyphomicrobiales</taxon>
        <taxon>Methylobacteriaceae</taxon>
        <taxon>Methylobacterium</taxon>
    </lineage>
</organism>
<evidence type="ECO:0000256" key="1">
    <source>
        <dbReference type="SAM" id="MobiDB-lite"/>
    </source>
</evidence>
<dbReference type="Proteomes" id="UP001407347">
    <property type="component" value="Unassembled WGS sequence"/>
</dbReference>
<name>A0ABV0A3N5_9HYPH</name>
<evidence type="ECO:0000313" key="3">
    <source>
        <dbReference type="EMBL" id="MEN3238253.1"/>
    </source>
</evidence>
<keyword evidence="4" id="KW-1185">Reference proteome</keyword>
<protein>
    <submittedName>
        <fullName evidence="3">KilA-N domain-containing protein</fullName>
    </submittedName>
</protein>
<feature type="compositionally biased region" description="Low complexity" evidence="1">
    <location>
        <begin position="84"/>
        <end position="103"/>
    </location>
</feature>
<comment type="caution">
    <text evidence="3">The sequence shown here is derived from an EMBL/GenBank/DDBJ whole genome shotgun (WGS) entry which is preliminary data.</text>
</comment>
<reference evidence="3 4" key="1">
    <citation type="journal article" date="2023" name="PLoS ONE">
        <title>Complete genome assembly of Hawai'i environmental nontuberculous mycobacteria reveals unexpected co-isolation with methylobacteria.</title>
        <authorList>
            <person name="Hendrix J."/>
            <person name="Epperson L.E."/>
            <person name="Tong E.I."/>
            <person name="Chan Y.L."/>
            <person name="Hasan N.A."/>
            <person name="Dawrs S.N."/>
            <person name="Norton G.J."/>
            <person name="Virdi R."/>
            <person name="Crooks J.L."/>
            <person name="Chan E.D."/>
            <person name="Honda J.R."/>
            <person name="Strong M."/>
        </authorList>
    </citation>
    <scope>NUCLEOTIDE SEQUENCE [LARGE SCALE GENOMIC DNA]</scope>
    <source>
        <strain evidence="3 4">NJH_HI04-1</strain>
    </source>
</reference>
<dbReference type="RefSeq" id="WP_346013554.1">
    <property type="nucleotide sequence ID" value="NZ_JAQYXP010000005.1"/>
</dbReference>
<gene>
    <name evidence="3" type="ORF">PUR29_32925</name>
</gene>
<accession>A0ABV0A3N5</accession>
<evidence type="ECO:0000259" key="2">
    <source>
        <dbReference type="PROSITE" id="PS51301"/>
    </source>
</evidence>